<sequence length="234" mass="25308">MSNTPKHSRASTRFSHFIYSRDNYTIAFNFHRFLIPHFDVYWLDFWRNSVGSATGYSTILGEGASANILTGGATALPKRPARSVVLTPKSALLSSWNKVTLPASGFSNVRVATLNTGPAGAVGCNAGCGATKFWNRFASGAAAVAVVGTEAWHGPSVGHVMIRQRNPFVMSLDRGIKRFHRLDGSLLAVLRFDHRHIFIGFPASYICINGPAFIGDLLCLSNGFSSLFLSAVVV</sequence>
<dbReference type="AlphaFoldDB" id="E5AEY6"/>
<organism evidence="1 2">
    <name type="scientific">Leptosphaeria maculans (strain JN3 / isolate v23.1.3 / race Av1-4-5-6-7-8)</name>
    <name type="common">Blackleg fungus</name>
    <name type="synonym">Phoma lingam</name>
    <dbReference type="NCBI Taxonomy" id="985895"/>
    <lineage>
        <taxon>Eukaryota</taxon>
        <taxon>Fungi</taxon>
        <taxon>Dikarya</taxon>
        <taxon>Ascomycota</taxon>
        <taxon>Pezizomycotina</taxon>
        <taxon>Dothideomycetes</taxon>
        <taxon>Pleosporomycetidae</taxon>
        <taxon>Pleosporales</taxon>
        <taxon>Pleosporineae</taxon>
        <taxon>Leptosphaeriaceae</taxon>
        <taxon>Plenodomus</taxon>
        <taxon>Plenodomus lingam/Leptosphaeria maculans species complex</taxon>
    </lineage>
</organism>
<accession>E5AEY6</accession>
<proteinExistence type="predicted"/>
<reference evidence="2" key="1">
    <citation type="journal article" date="2011" name="Nat. Commun.">
        <title>Effector diversification within compartments of the Leptosphaeria maculans genome affected by Repeat-Induced Point mutations.</title>
        <authorList>
            <person name="Rouxel T."/>
            <person name="Grandaubert J."/>
            <person name="Hane J.K."/>
            <person name="Hoede C."/>
            <person name="van de Wouw A.P."/>
            <person name="Couloux A."/>
            <person name="Dominguez V."/>
            <person name="Anthouard V."/>
            <person name="Bally P."/>
            <person name="Bourras S."/>
            <person name="Cozijnsen A.J."/>
            <person name="Ciuffetti L.M."/>
            <person name="Degrave A."/>
            <person name="Dilmaghani A."/>
            <person name="Duret L."/>
            <person name="Fudal I."/>
            <person name="Goodwin S.B."/>
            <person name="Gout L."/>
            <person name="Glaser N."/>
            <person name="Linglin J."/>
            <person name="Kema G.H.J."/>
            <person name="Lapalu N."/>
            <person name="Lawrence C.B."/>
            <person name="May K."/>
            <person name="Meyer M."/>
            <person name="Ollivier B."/>
            <person name="Poulain J."/>
            <person name="Schoch C.L."/>
            <person name="Simon A."/>
            <person name="Spatafora J.W."/>
            <person name="Stachowiak A."/>
            <person name="Turgeon B.G."/>
            <person name="Tyler B.M."/>
            <person name="Vincent D."/>
            <person name="Weissenbach J."/>
            <person name="Amselem J."/>
            <person name="Quesneville H."/>
            <person name="Oliver R.P."/>
            <person name="Wincker P."/>
            <person name="Balesdent M.-H."/>
            <person name="Howlett B.J."/>
        </authorList>
    </citation>
    <scope>NUCLEOTIDE SEQUENCE [LARGE SCALE GENOMIC DNA]</scope>
    <source>
        <strain evidence="2">JN3 / isolate v23.1.3 / race Av1-4-5-6-7-8</strain>
    </source>
</reference>
<dbReference type="InParanoid" id="E5AEY6"/>
<keyword evidence="2" id="KW-1185">Reference proteome</keyword>
<protein>
    <submittedName>
        <fullName evidence="1">Predicted protein</fullName>
    </submittedName>
</protein>
<evidence type="ECO:0000313" key="1">
    <source>
        <dbReference type="EMBL" id="CBY01775.1"/>
    </source>
</evidence>
<dbReference type="EMBL" id="FP929139">
    <property type="protein sequence ID" value="CBY01775.1"/>
    <property type="molecule type" value="Genomic_DNA"/>
</dbReference>
<dbReference type="Proteomes" id="UP000002668">
    <property type="component" value="Genome"/>
</dbReference>
<evidence type="ECO:0000313" key="2">
    <source>
        <dbReference type="Proteomes" id="UP000002668"/>
    </source>
</evidence>
<dbReference type="VEuPathDB" id="FungiDB:LEMA_P005620.1"/>
<gene>
    <name evidence="1" type="ORF">LEMA_P005620.1</name>
</gene>
<name>E5AEY6_LEPMJ</name>
<dbReference type="HOGENOM" id="CLU_1185194_0_0_1"/>